<keyword evidence="6" id="KW-0663">Pyridoxal phosphate</keyword>
<dbReference type="Proteomes" id="UP000247498">
    <property type="component" value="Unassembled WGS sequence"/>
</dbReference>
<comment type="catalytic activity">
    <reaction evidence="10">
        <text>glycine + 2-oxoglutarate = glyoxylate + L-glutamate</text>
        <dbReference type="Rhea" id="RHEA:14089"/>
        <dbReference type="ChEBI" id="CHEBI:16810"/>
        <dbReference type="ChEBI" id="CHEBI:29985"/>
        <dbReference type="ChEBI" id="CHEBI:36655"/>
        <dbReference type="ChEBI" id="CHEBI:57305"/>
        <dbReference type="EC" id="2.6.1.4"/>
    </reaction>
</comment>
<evidence type="ECO:0000256" key="1">
    <source>
        <dbReference type="ARBA" id="ARBA00001781"/>
    </source>
</evidence>
<dbReference type="STRING" id="307507.A0A2V0P2P1"/>
<evidence type="ECO:0000313" key="14">
    <source>
        <dbReference type="Proteomes" id="UP000247498"/>
    </source>
</evidence>
<reference evidence="13 14" key="1">
    <citation type="journal article" date="2018" name="Sci. Rep.">
        <title>Raphidocelis subcapitata (=Pseudokirchneriella subcapitata) provides an insight into genome evolution and environmental adaptations in the Sphaeropleales.</title>
        <authorList>
            <person name="Suzuki S."/>
            <person name="Yamaguchi H."/>
            <person name="Nakajima N."/>
            <person name="Kawachi M."/>
        </authorList>
    </citation>
    <scope>NUCLEOTIDE SEQUENCE [LARGE SCALE GENOMIC DNA]</scope>
    <source>
        <strain evidence="13 14">NIES-35</strain>
    </source>
</reference>
<evidence type="ECO:0000313" key="13">
    <source>
        <dbReference type="EMBL" id="GBF93162.1"/>
    </source>
</evidence>
<dbReference type="Gene3D" id="3.90.1150.10">
    <property type="entry name" value="Aspartate Aminotransferase, domain 1"/>
    <property type="match status" value="1"/>
</dbReference>
<comment type="subunit">
    <text evidence="3">Homodimer.</text>
</comment>
<organism evidence="13 14">
    <name type="scientific">Raphidocelis subcapitata</name>
    <dbReference type="NCBI Taxonomy" id="307507"/>
    <lineage>
        <taxon>Eukaryota</taxon>
        <taxon>Viridiplantae</taxon>
        <taxon>Chlorophyta</taxon>
        <taxon>core chlorophytes</taxon>
        <taxon>Chlorophyceae</taxon>
        <taxon>CS clade</taxon>
        <taxon>Sphaeropleales</taxon>
        <taxon>Selenastraceae</taxon>
        <taxon>Raphidocelis</taxon>
    </lineage>
</organism>
<accession>A0A2V0P2P1</accession>
<dbReference type="Pfam" id="PF00155">
    <property type="entry name" value="Aminotran_1_2"/>
    <property type="match status" value="1"/>
</dbReference>
<evidence type="ECO:0000256" key="2">
    <source>
        <dbReference type="ARBA" id="ARBA00001933"/>
    </source>
</evidence>
<dbReference type="PANTHER" id="PTHR11751">
    <property type="entry name" value="ALANINE AMINOTRANSFERASE"/>
    <property type="match status" value="1"/>
</dbReference>
<evidence type="ECO:0000256" key="10">
    <source>
        <dbReference type="ARBA" id="ARBA00052537"/>
    </source>
</evidence>
<dbReference type="CDD" id="cd00609">
    <property type="entry name" value="AAT_like"/>
    <property type="match status" value="1"/>
</dbReference>
<dbReference type="GO" id="GO:0047958">
    <property type="term" value="F:glycine:2-oxoglutarate aminotransferase activity"/>
    <property type="evidence" value="ECO:0007669"/>
    <property type="project" value="UniProtKB-EC"/>
</dbReference>
<evidence type="ECO:0000256" key="6">
    <source>
        <dbReference type="ARBA" id="ARBA00022898"/>
    </source>
</evidence>
<dbReference type="Gene3D" id="1.10.287.1970">
    <property type="match status" value="1"/>
</dbReference>
<proteinExistence type="inferred from homology"/>
<dbReference type="FunFam" id="3.90.1150.10:FF:000010">
    <property type="entry name" value="Alanine aminotransferase 2"/>
    <property type="match status" value="1"/>
</dbReference>
<comment type="caution">
    <text evidence="13">The sequence shown here is derived from an EMBL/GenBank/DDBJ whole genome shotgun (WGS) entry which is preliminary data.</text>
</comment>
<dbReference type="AlphaFoldDB" id="A0A2V0P2P1"/>
<dbReference type="GO" id="GO:0042853">
    <property type="term" value="P:L-alanine catabolic process"/>
    <property type="evidence" value="ECO:0007669"/>
    <property type="project" value="UniProtKB-UniPathway"/>
</dbReference>
<feature type="domain" description="Aminotransferase class I/classII large" evidence="12">
    <location>
        <begin position="135"/>
        <end position="514"/>
    </location>
</feature>
<dbReference type="GO" id="GO:0009853">
    <property type="term" value="P:photorespiration"/>
    <property type="evidence" value="ECO:0007669"/>
    <property type="project" value="TreeGrafter"/>
</dbReference>
<dbReference type="InterPro" id="IPR015421">
    <property type="entry name" value="PyrdxlP-dep_Trfase_major"/>
</dbReference>
<dbReference type="SUPFAM" id="SSF53383">
    <property type="entry name" value="PLP-dependent transferases"/>
    <property type="match status" value="1"/>
</dbReference>
<evidence type="ECO:0000259" key="12">
    <source>
        <dbReference type="Pfam" id="PF00155"/>
    </source>
</evidence>
<comment type="catalytic activity">
    <reaction evidence="1">
        <text>glyoxylate + L-alanine = glycine + pyruvate</text>
        <dbReference type="Rhea" id="RHEA:24248"/>
        <dbReference type="ChEBI" id="CHEBI:15361"/>
        <dbReference type="ChEBI" id="CHEBI:36655"/>
        <dbReference type="ChEBI" id="CHEBI:57305"/>
        <dbReference type="ChEBI" id="CHEBI:57972"/>
        <dbReference type="EC" id="2.6.1.44"/>
    </reaction>
</comment>
<comment type="cofactor">
    <cofactor evidence="2">
        <name>pyridoxal 5'-phosphate</name>
        <dbReference type="ChEBI" id="CHEBI:597326"/>
    </cofactor>
</comment>
<evidence type="ECO:0000256" key="3">
    <source>
        <dbReference type="ARBA" id="ARBA00011738"/>
    </source>
</evidence>
<keyword evidence="14" id="KW-1185">Reference proteome</keyword>
<feature type="region of interest" description="Disordered" evidence="11">
    <location>
        <begin position="1"/>
        <end position="21"/>
    </location>
</feature>
<dbReference type="UniPathway" id="UPA00322"/>
<dbReference type="UniPathway" id="UPA00528">
    <property type="reaction ID" value="UER00586"/>
</dbReference>
<protein>
    <submittedName>
        <fullName evidence="13">Alanine aminotransferase</fullName>
    </submittedName>
</protein>
<comment type="pathway">
    <text evidence="8">Photosynthesis; C4 acid pathway.</text>
</comment>
<dbReference type="GO" id="GO:0030170">
    <property type="term" value="F:pyridoxal phosphate binding"/>
    <property type="evidence" value="ECO:0007669"/>
    <property type="project" value="InterPro"/>
</dbReference>
<dbReference type="FunFam" id="3.40.640.10:FF:000012">
    <property type="entry name" value="alanine aminotransferase 2"/>
    <property type="match status" value="1"/>
</dbReference>
<evidence type="ECO:0000256" key="7">
    <source>
        <dbReference type="ARBA" id="ARBA00025708"/>
    </source>
</evidence>
<evidence type="ECO:0000256" key="9">
    <source>
        <dbReference type="ARBA" id="ARBA00025785"/>
    </source>
</evidence>
<dbReference type="InterPro" id="IPR015422">
    <property type="entry name" value="PyrdxlP-dep_Trfase_small"/>
</dbReference>
<dbReference type="InterPro" id="IPR015424">
    <property type="entry name" value="PyrdxlP-dep_Trfase"/>
</dbReference>
<keyword evidence="4 13" id="KW-0032">Aminotransferase</keyword>
<dbReference type="PANTHER" id="PTHR11751:SF373">
    <property type="entry name" value="GLUTAMATE--GLYOXYLATE AMINOTRANSFERASE 2"/>
    <property type="match status" value="1"/>
</dbReference>
<dbReference type="InterPro" id="IPR045088">
    <property type="entry name" value="ALAT1/2-like"/>
</dbReference>
<dbReference type="EMBL" id="BDRX01000038">
    <property type="protein sequence ID" value="GBF93162.1"/>
    <property type="molecule type" value="Genomic_DNA"/>
</dbReference>
<feature type="compositionally biased region" description="Low complexity" evidence="11">
    <location>
        <begin position="10"/>
        <end position="20"/>
    </location>
</feature>
<dbReference type="InParanoid" id="A0A2V0P2P1"/>
<dbReference type="GO" id="GO:0004021">
    <property type="term" value="F:L-alanine:2-oxoglutarate aminotransferase activity"/>
    <property type="evidence" value="ECO:0007669"/>
    <property type="project" value="TreeGrafter"/>
</dbReference>
<comment type="similarity">
    <text evidence="9">Belongs to the class-I pyridoxal-phosphate-dependent aminotransferase family. Alanine aminotransferase subfamily.</text>
</comment>
<comment type="pathway">
    <text evidence="7">Amino-acid degradation; L-alanine degradation via transaminase pathway; pyruvate from L-alanine: step 1/1.</text>
</comment>
<evidence type="ECO:0000256" key="11">
    <source>
        <dbReference type="SAM" id="MobiDB-lite"/>
    </source>
</evidence>
<sequence length="527" mass="56602">MNAMKVTQTAPAARVPAAAARPRRVARAAAPLGSTVSVDDVELPPGVQLPKLASKEGKVLHPDLINPNILKTQYAVRGEIYLKAEQMRREGRDIIFTNIGNPHNLGAKPKTFTRQVVALCAAPFLLDDPRTAELFPPDAIERARKLSSAFTGGIGSYSDSRGNPLIRSEVAAFIEARDGHAANPDHIFLTDGASPAVKIMLNALIRDADDAVLVPIPQYPLYSAAIQMFGGTLIPYDLDEAAGWALSAGALRAAVRSARAAGKCVRALALISPGNPTGQCLGEDNMRELINFAYNERILLMADEVYQELTYRPDRPFVSARKVLLDMGEPYASAVELVSFHSVSKGTSGECGLRGGYLEMTNILPATVEQLYKVSSVNLCPNSVGQIAVSCMVNPPAAGAPSAAGWAGEREAELQSLARRARMVTEAFNSLDGVSCNPTEGAMYAFPRLMLPPRAVAAAKAAGRAPDVYYCLRLLDETGVVTVPGSGFGQAEGTFHLRTTILPREEKMAEFVDKFRSFHTKFMAEFA</sequence>
<name>A0A2V0P2P1_9CHLO</name>
<dbReference type="Gene3D" id="3.40.640.10">
    <property type="entry name" value="Type I PLP-dependent aspartate aminotransferase-like (Major domain)"/>
    <property type="match status" value="1"/>
</dbReference>
<keyword evidence="5 13" id="KW-0808">Transferase</keyword>
<dbReference type="InterPro" id="IPR004839">
    <property type="entry name" value="Aminotransferase_I/II_large"/>
</dbReference>
<dbReference type="FunFam" id="1.10.287.1970:FF:000001">
    <property type="entry name" value="Alanine aminotransferase 2"/>
    <property type="match status" value="1"/>
</dbReference>
<gene>
    <name evidence="13" type="ORF">Rsub_05893</name>
</gene>
<evidence type="ECO:0000256" key="4">
    <source>
        <dbReference type="ARBA" id="ARBA00022576"/>
    </source>
</evidence>
<dbReference type="FunCoup" id="A0A2V0P2P1">
    <property type="interactions" value="1322"/>
</dbReference>
<dbReference type="GO" id="GO:0008453">
    <property type="term" value="F:alanine-glyoxylate transaminase activity"/>
    <property type="evidence" value="ECO:0007669"/>
    <property type="project" value="UniProtKB-EC"/>
</dbReference>
<dbReference type="OrthoDB" id="1732682at2759"/>
<evidence type="ECO:0000256" key="8">
    <source>
        <dbReference type="ARBA" id="ARBA00025709"/>
    </source>
</evidence>
<evidence type="ECO:0000256" key="5">
    <source>
        <dbReference type="ARBA" id="ARBA00022679"/>
    </source>
</evidence>